<dbReference type="PANTHER" id="PTHR30290">
    <property type="entry name" value="PERIPLASMIC BINDING COMPONENT OF ABC TRANSPORTER"/>
    <property type="match status" value="1"/>
</dbReference>
<comment type="caution">
    <text evidence="6">The sequence shown here is derived from an EMBL/GenBank/DDBJ whole genome shotgun (WGS) entry which is preliminary data.</text>
</comment>
<dbReference type="GO" id="GO:1904680">
    <property type="term" value="F:peptide transmembrane transporter activity"/>
    <property type="evidence" value="ECO:0007669"/>
    <property type="project" value="TreeGrafter"/>
</dbReference>
<dbReference type="InterPro" id="IPR039424">
    <property type="entry name" value="SBP_5"/>
</dbReference>
<dbReference type="Proteomes" id="UP000569951">
    <property type="component" value="Unassembled WGS sequence"/>
</dbReference>
<dbReference type="Gene3D" id="3.40.190.10">
    <property type="entry name" value="Periplasmic binding protein-like II"/>
    <property type="match status" value="1"/>
</dbReference>
<dbReference type="GO" id="GO:0042597">
    <property type="term" value="C:periplasmic space"/>
    <property type="evidence" value="ECO:0007669"/>
    <property type="project" value="UniProtKB-ARBA"/>
</dbReference>
<evidence type="ECO:0000256" key="3">
    <source>
        <dbReference type="ARBA" id="ARBA00022729"/>
    </source>
</evidence>
<dbReference type="PANTHER" id="PTHR30290:SF9">
    <property type="entry name" value="OLIGOPEPTIDE-BINDING PROTEIN APPA"/>
    <property type="match status" value="1"/>
</dbReference>
<name>A0A841I1L3_9DEIO</name>
<dbReference type="AlphaFoldDB" id="A0A841I1L3"/>
<dbReference type="GO" id="GO:0043190">
    <property type="term" value="C:ATP-binding cassette (ABC) transporter complex"/>
    <property type="evidence" value="ECO:0007669"/>
    <property type="project" value="InterPro"/>
</dbReference>
<keyword evidence="7" id="KW-1185">Reference proteome</keyword>
<evidence type="ECO:0000256" key="1">
    <source>
        <dbReference type="ARBA" id="ARBA00005695"/>
    </source>
</evidence>
<feature type="domain" description="Solute-binding protein family 5" evidence="5">
    <location>
        <begin position="78"/>
        <end position="466"/>
    </location>
</feature>
<dbReference type="RefSeq" id="WP_183988330.1">
    <property type="nucleotide sequence ID" value="NZ_JACHHG010000013.1"/>
</dbReference>
<feature type="signal peptide" evidence="4">
    <location>
        <begin position="1"/>
        <end position="19"/>
    </location>
</feature>
<dbReference type="CDD" id="cd08500">
    <property type="entry name" value="PBP2_NikA_DppA_OppA_like_4"/>
    <property type="match status" value="1"/>
</dbReference>
<proteinExistence type="inferred from homology"/>
<sequence>MKRIALVGISLALMGFAAAQEKVVKPTTATPKTGGTYRNSFLGDPKTFNPFVTKDNTSTTVIGAFLSGLMQYDPYTQEVIPDLAASYKIENGGRRIIFNLRKGVKWSDGKPFTADDVIFSAQVHADPKVNSNNISSFNINGKAVKWTKVDADTVRADFPTVYAPALLQAWPIAPRHIFEPAYKAGKVTELWGVGTDPKDLVGVGPFLLSRYVKGERLEFTANPNTYVKDDKGRKAPYLRGYTTQILGDQNAQLAKFLAGDLDAFNAANADQVASVLAKTKSGLNATILPNADTTFGTEFIVFNWNNKDAAKAKLFRQTKFRQAMAHLVNKKDMVEIAMGGLGQPQWSPVSLGAKQFIKSNVKKYEYNTAQALKLLGELGYRKKNAQGILVDAQGKPLSFTFVTNQGNIVREKIAQIFAEDLKKVGIDVRYRPIDFNEMVRQLTTPDDKGLRDFDAILIGLTGGVEPAFSRNTWELNGTLHMWNLGGKNPESWEVLIDKVVKEGATTLDLKKRQAAYNKWQDLVAEHLPVIYTVSPAYNPAFNNRLGGLFDRKDINNFAGIFPQLETVFVQ</sequence>
<evidence type="ECO:0000256" key="4">
    <source>
        <dbReference type="SAM" id="SignalP"/>
    </source>
</evidence>
<dbReference type="SUPFAM" id="SSF53850">
    <property type="entry name" value="Periplasmic binding protein-like II"/>
    <property type="match status" value="1"/>
</dbReference>
<organism evidence="6 7">
    <name type="scientific">Deinobacterium chartae</name>
    <dbReference type="NCBI Taxonomy" id="521158"/>
    <lineage>
        <taxon>Bacteria</taxon>
        <taxon>Thermotogati</taxon>
        <taxon>Deinococcota</taxon>
        <taxon>Deinococci</taxon>
        <taxon>Deinococcales</taxon>
        <taxon>Deinococcaceae</taxon>
        <taxon>Deinobacterium</taxon>
    </lineage>
</organism>
<evidence type="ECO:0000256" key="2">
    <source>
        <dbReference type="ARBA" id="ARBA00022448"/>
    </source>
</evidence>
<dbReference type="GO" id="GO:0015833">
    <property type="term" value="P:peptide transport"/>
    <property type="evidence" value="ECO:0007669"/>
    <property type="project" value="TreeGrafter"/>
</dbReference>
<dbReference type="InterPro" id="IPR030678">
    <property type="entry name" value="Peptide/Ni-bd"/>
</dbReference>
<dbReference type="EMBL" id="JACHHG010000013">
    <property type="protein sequence ID" value="MBB6099577.1"/>
    <property type="molecule type" value="Genomic_DNA"/>
</dbReference>
<reference evidence="6 7" key="1">
    <citation type="submission" date="2020-08" db="EMBL/GenBank/DDBJ databases">
        <title>Genomic Encyclopedia of Type Strains, Phase IV (KMG-IV): sequencing the most valuable type-strain genomes for metagenomic binning, comparative biology and taxonomic classification.</title>
        <authorList>
            <person name="Goeker M."/>
        </authorList>
    </citation>
    <scope>NUCLEOTIDE SEQUENCE [LARGE SCALE GENOMIC DNA]</scope>
    <source>
        <strain evidence="6 7">DSM 21458</strain>
    </source>
</reference>
<gene>
    <name evidence="6" type="ORF">HNR42_003030</name>
</gene>
<accession>A0A841I1L3</accession>
<protein>
    <submittedName>
        <fullName evidence="6">Peptide/nickel transport system substrate-binding protein</fullName>
    </submittedName>
</protein>
<dbReference type="InterPro" id="IPR000914">
    <property type="entry name" value="SBP_5_dom"/>
</dbReference>
<keyword evidence="3 4" id="KW-0732">Signal</keyword>
<evidence type="ECO:0000259" key="5">
    <source>
        <dbReference type="Pfam" id="PF00496"/>
    </source>
</evidence>
<dbReference type="Pfam" id="PF00496">
    <property type="entry name" value="SBP_bac_5"/>
    <property type="match status" value="1"/>
</dbReference>
<feature type="chain" id="PRO_5032978947" evidence="4">
    <location>
        <begin position="20"/>
        <end position="570"/>
    </location>
</feature>
<dbReference type="PIRSF" id="PIRSF002741">
    <property type="entry name" value="MppA"/>
    <property type="match status" value="1"/>
</dbReference>
<dbReference type="Gene3D" id="3.10.105.10">
    <property type="entry name" value="Dipeptide-binding Protein, Domain 3"/>
    <property type="match status" value="1"/>
</dbReference>
<evidence type="ECO:0000313" key="6">
    <source>
        <dbReference type="EMBL" id="MBB6099577.1"/>
    </source>
</evidence>
<dbReference type="Gene3D" id="3.90.76.10">
    <property type="entry name" value="Dipeptide-binding Protein, Domain 1"/>
    <property type="match status" value="1"/>
</dbReference>
<comment type="similarity">
    <text evidence="1">Belongs to the bacterial solute-binding protein 5 family.</text>
</comment>
<evidence type="ECO:0000313" key="7">
    <source>
        <dbReference type="Proteomes" id="UP000569951"/>
    </source>
</evidence>
<keyword evidence="2" id="KW-0813">Transport</keyword>